<evidence type="ECO:0000256" key="5">
    <source>
        <dbReference type="ARBA" id="ARBA00022679"/>
    </source>
</evidence>
<evidence type="ECO:0000256" key="8">
    <source>
        <dbReference type="ARBA" id="ARBA00022989"/>
    </source>
</evidence>
<evidence type="ECO:0000256" key="10">
    <source>
        <dbReference type="ARBA" id="ARBA00023136"/>
    </source>
</evidence>
<feature type="transmembrane region" description="Helical" evidence="14">
    <location>
        <begin position="329"/>
        <end position="349"/>
    </location>
</feature>
<evidence type="ECO:0000256" key="12">
    <source>
        <dbReference type="ARBA" id="ARBA00023264"/>
    </source>
</evidence>
<sequence>MRQKVSKTLYGSHDQAVAAIMEDTSSQNTLNRLKAEDPMYVEVTSPTVNEPNESIHHCVHWLHQNYIQRILSASVLAPAVTYVIWHSPAFATATICGLVANVCNCEYAWLSYRIHHQLMHRIMKLQHQAQIAQGNAQHEPELSPSEYEHHRQSFPSCSSDTCAMSCAYPAPTDAFTDTIGHNPNLDELTQYHQNEYPQTGTSLNMVFSTNTLTFSAHPQQDDCSIAWLASRYFQERNWLAVLSVSACLSTIMTLLFIYITGFINALHTTELYAYRWIYAIFSNFAACMSACYSPTWQHSFILILQDLVFTFLTMHSVMCPINQISCDFLINPTCLVAFSIVLTFFFRWISSPNCIDALVHFILDIMGFFYIIGSLSVLVAFVDDDKRIHYRKLLIILLCVVWGSDTGAYLTGKILSRLQYHKNHFLAPHISKSKDYEGTLGAIFFGVGSMLLVSGLLEMPGSATVKVLFTILAVIIGRLGDLFESLLKRVAIVKDSGRLIPGHGGMLDRIDALMFASLVFARYYALVISPEIQK</sequence>
<dbReference type="GO" id="GO:0004605">
    <property type="term" value="F:phosphatidate cytidylyltransferase activity"/>
    <property type="evidence" value="ECO:0007669"/>
    <property type="project" value="UniProtKB-EC"/>
</dbReference>
<keyword evidence="3" id="KW-1003">Cell membrane</keyword>
<evidence type="ECO:0000256" key="4">
    <source>
        <dbReference type="ARBA" id="ARBA00022516"/>
    </source>
</evidence>
<comment type="subcellular location">
    <subcellularLocation>
        <location evidence="1">Cell membrane</location>
        <topology evidence="1">Multi-pass membrane protein</topology>
    </subcellularLocation>
</comment>
<keyword evidence="5 13" id="KW-0808">Transferase</keyword>
<gene>
    <name evidence="15" type="ORF">BN9_011590</name>
</gene>
<keyword evidence="8 14" id="KW-1133">Transmembrane helix</keyword>
<dbReference type="AlphaFoldDB" id="A0A024G177"/>
<dbReference type="GO" id="GO:0005886">
    <property type="term" value="C:plasma membrane"/>
    <property type="evidence" value="ECO:0007669"/>
    <property type="project" value="UniProtKB-SubCell"/>
</dbReference>
<feature type="transmembrane region" description="Helical" evidence="14">
    <location>
        <begin position="238"/>
        <end position="261"/>
    </location>
</feature>
<dbReference type="Proteomes" id="UP000053237">
    <property type="component" value="Unassembled WGS sequence"/>
</dbReference>
<dbReference type="OrthoDB" id="10260889at2759"/>
<dbReference type="UniPathway" id="UPA00557">
    <property type="reaction ID" value="UER00614"/>
</dbReference>
<organism evidence="15 16">
    <name type="scientific">Albugo candida</name>
    <dbReference type="NCBI Taxonomy" id="65357"/>
    <lineage>
        <taxon>Eukaryota</taxon>
        <taxon>Sar</taxon>
        <taxon>Stramenopiles</taxon>
        <taxon>Oomycota</taxon>
        <taxon>Peronosporomycetes</taxon>
        <taxon>Albuginales</taxon>
        <taxon>Albuginaceae</taxon>
        <taxon>Albugo</taxon>
    </lineage>
</organism>
<dbReference type="EC" id="2.7.7.41" evidence="13"/>
<dbReference type="InParanoid" id="A0A024G177"/>
<protein>
    <recommendedName>
        <fullName evidence="13">Phosphatidate cytidylyltransferase</fullName>
        <ecNumber evidence="13">2.7.7.41</ecNumber>
    </recommendedName>
</protein>
<dbReference type="STRING" id="65357.A0A024G177"/>
<comment type="similarity">
    <text evidence="2 13">Belongs to the CDS family.</text>
</comment>
<dbReference type="InterPro" id="IPR000374">
    <property type="entry name" value="PC_trans"/>
</dbReference>
<feature type="transmembrane region" description="Helical" evidence="14">
    <location>
        <begin position="393"/>
        <end position="415"/>
    </location>
</feature>
<keyword evidence="12" id="KW-1208">Phospholipid metabolism</keyword>
<comment type="caution">
    <text evidence="15">The sequence shown here is derived from an EMBL/GenBank/DDBJ whole genome shotgun (WGS) entry which is preliminary data.</text>
</comment>
<evidence type="ECO:0000256" key="13">
    <source>
        <dbReference type="RuleBase" id="RU003938"/>
    </source>
</evidence>
<feature type="transmembrane region" description="Helical" evidence="14">
    <location>
        <begin position="436"/>
        <end position="457"/>
    </location>
</feature>
<evidence type="ECO:0000313" key="15">
    <source>
        <dbReference type="EMBL" id="CCI40375.1"/>
    </source>
</evidence>
<keyword evidence="9" id="KW-0443">Lipid metabolism</keyword>
<evidence type="ECO:0000256" key="2">
    <source>
        <dbReference type="ARBA" id="ARBA00010185"/>
    </source>
</evidence>
<evidence type="ECO:0000256" key="1">
    <source>
        <dbReference type="ARBA" id="ARBA00004651"/>
    </source>
</evidence>
<keyword evidence="11" id="KW-0594">Phospholipid biosynthesis</keyword>
<keyword evidence="16" id="KW-1185">Reference proteome</keyword>
<comment type="pathway">
    <text evidence="13">Phospholipid metabolism; CDP-diacylglycerol biosynthesis; CDP-diacylglycerol from sn-glycerol 3-phosphate: step 3/3.</text>
</comment>
<evidence type="ECO:0000313" key="16">
    <source>
        <dbReference type="Proteomes" id="UP000053237"/>
    </source>
</evidence>
<proteinExistence type="inferred from homology"/>
<accession>A0A024G177</accession>
<dbReference type="Pfam" id="PF01148">
    <property type="entry name" value="CTP_transf_1"/>
    <property type="match status" value="1"/>
</dbReference>
<evidence type="ECO:0000256" key="7">
    <source>
        <dbReference type="ARBA" id="ARBA00022695"/>
    </source>
</evidence>
<dbReference type="EMBL" id="CAIX01000008">
    <property type="protein sequence ID" value="CCI40375.1"/>
    <property type="molecule type" value="Genomic_DNA"/>
</dbReference>
<keyword evidence="4" id="KW-0444">Lipid biosynthesis</keyword>
<evidence type="ECO:0000256" key="6">
    <source>
        <dbReference type="ARBA" id="ARBA00022692"/>
    </source>
</evidence>
<evidence type="ECO:0000256" key="3">
    <source>
        <dbReference type="ARBA" id="ARBA00022475"/>
    </source>
</evidence>
<evidence type="ECO:0000256" key="9">
    <source>
        <dbReference type="ARBA" id="ARBA00023098"/>
    </source>
</evidence>
<evidence type="ECO:0000256" key="14">
    <source>
        <dbReference type="SAM" id="Phobius"/>
    </source>
</evidence>
<reference evidence="15 16" key="1">
    <citation type="submission" date="2012-05" db="EMBL/GenBank/DDBJ databases">
        <title>Recombination and specialization in a pathogen metapopulation.</title>
        <authorList>
            <person name="Gardiner A."/>
            <person name="Kemen E."/>
            <person name="Schultz-Larsen T."/>
            <person name="MacLean D."/>
            <person name="Van Oosterhout C."/>
            <person name="Jones J.D.G."/>
        </authorList>
    </citation>
    <scope>NUCLEOTIDE SEQUENCE [LARGE SCALE GENOMIC DNA]</scope>
    <source>
        <strain evidence="15 16">Ac Nc2</strain>
    </source>
</reference>
<feature type="transmembrane region" description="Helical" evidence="14">
    <location>
        <begin position="273"/>
        <end position="292"/>
    </location>
</feature>
<evidence type="ECO:0000256" key="11">
    <source>
        <dbReference type="ARBA" id="ARBA00023209"/>
    </source>
</evidence>
<keyword evidence="6 13" id="KW-0812">Transmembrane</keyword>
<keyword evidence="7 13" id="KW-0548">Nucleotidyltransferase</keyword>
<keyword evidence="10 14" id="KW-0472">Membrane</keyword>
<dbReference type="GO" id="GO:0016024">
    <property type="term" value="P:CDP-diacylglycerol biosynthetic process"/>
    <property type="evidence" value="ECO:0007669"/>
    <property type="project" value="UniProtKB-UniPathway"/>
</dbReference>
<dbReference type="PANTHER" id="PTHR46382:SF1">
    <property type="entry name" value="PHOSPHATIDATE CYTIDYLYLTRANSFERASE"/>
    <property type="match status" value="1"/>
</dbReference>
<comment type="catalytic activity">
    <reaction evidence="13">
        <text>a 1,2-diacyl-sn-glycero-3-phosphate + CTP + H(+) = a CDP-1,2-diacyl-sn-glycerol + diphosphate</text>
        <dbReference type="Rhea" id="RHEA:16229"/>
        <dbReference type="ChEBI" id="CHEBI:15378"/>
        <dbReference type="ChEBI" id="CHEBI:33019"/>
        <dbReference type="ChEBI" id="CHEBI:37563"/>
        <dbReference type="ChEBI" id="CHEBI:58332"/>
        <dbReference type="ChEBI" id="CHEBI:58608"/>
        <dbReference type="EC" id="2.7.7.41"/>
    </reaction>
</comment>
<dbReference type="PANTHER" id="PTHR46382">
    <property type="entry name" value="PHOSPHATIDATE CYTIDYLYLTRANSFERASE"/>
    <property type="match status" value="1"/>
</dbReference>
<feature type="transmembrane region" description="Helical" evidence="14">
    <location>
        <begin position="361"/>
        <end position="381"/>
    </location>
</feature>
<dbReference type="PROSITE" id="PS01315">
    <property type="entry name" value="CDS"/>
    <property type="match status" value="1"/>
</dbReference>
<name>A0A024G177_9STRA</name>